<evidence type="ECO:0000256" key="6">
    <source>
        <dbReference type="ARBA" id="ARBA00023136"/>
    </source>
</evidence>
<evidence type="ECO:0000313" key="10">
    <source>
        <dbReference type="Proteomes" id="UP000214973"/>
    </source>
</evidence>
<dbReference type="InterPro" id="IPR011701">
    <property type="entry name" value="MFS"/>
</dbReference>
<dbReference type="PANTHER" id="PTHR43414:SF1">
    <property type="entry name" value="PEPTIDE PERMEASE"/>
    <property type="match status" value="1"/>
</dbReference>
<accession>A0A239YAJ1</accession>
<proteinExistence type="predicted"/>
<dbReference type="PROSITE" id="PS50850">
    <property type="entry name" value="MFS"/>
    <property type="match status" value="1"/>
</dbReference>
<feature type="transmembrane region" description="Helical" evidence="7">
    <location>
        <begin position="349"/>
        <end position="366"/>
    </location>
</feature>
<sequence>METWKRTVYISLLCVFCTSFGVSQLAPILPLYFHDLGITTPEGMSLWSGLATGATYLIVCLAAPFWGRIADRKGRKITLIRSSFGMALCNILIAFQTTPEGVVIVRLIQGLVSGFYTATITLIASETPIDRTGWALGMLASANLAGSLIGPLIGGYMADVIGIRNDFIVVSVLMFIAFIMATLFIHEDYTPQSNAKKLTLSKLKEEIPEFNSIIALCVASFIYAICIMSLQPIISVYIKSIVPSDTANLAFIAGAVFSAMGIAQLISSSPLGKLVDRIGPRKVLVISLIYVGLLNIPQAYVDNIYQLAVIRFLQGFGLGGMLPALNTYLSSKTPREFTGQIFSYNQSSLFLGYFLGAVGGSGLMAVLGFTTLFWVSGGLFILSALWIGLKLK</sequence>
<feature type="transmembrane region" description="Helical" evidence="7">
    <location>
        <begin position="210"/>
        <end position="238"/>
    </location>
</feature>
<dbReference type="Proteomes" id="UP000214973">
    <property type="component" value="Chromosome 1"/>
</dbReference>
<keyword evidence="10" id="KW-1185">Reference proteome</keyword>
<comment type="subcellular location">
    <subcellularLocation>
        <location evidence="1">Cell membrane</location>
        <topology evidence="1">Multi-pass membrane protein</topology>
    </subcellularLocation>
</comment>
<feature type="transmembrane region" description="Helical" evidence="7">
    <location>
        <begin position="372"/>
        <end position="389"/>
    </location>
</feature>
<dbReference type="Gene3D" id="1.20.1250.20">
    <property type="entry name" value="MFS general substrate transporter like domains"/>
    <property type="match status" value="2"/>
</dbReference>
<evidence type="ECO:0000256" key="2">
    <source>
        <dbReference type="ARBA" id="ARBA00022448"/>
    </source>
</evidence>
<evidence type="ECO:0000256" key="1">
    <source>
        <dbReference type="ARBA" id="ARBA00004651"/>
    </source>
</evidence>
<dbReference type="KEGG" id="vrm:44547418_00166"/>
<evidence type="ECO:0000313" key="9">
    <source>
        <dbReference type="EMBL" id="SNV55406.1"/>
    </source>
</evidence>
<feature type="transmembrane region" description="Helical" evidence="7">
    <location>
        <begin position="7"/>
        <end position="33"/>
    </location>
</feature>
<feature type="transmembrane region" description="Helical" evidence="7">
    <location>
        <begin position="78"/>
        <end position="97"/>
    </location>
</feature>
<dbReference type="EMBL" id="LT906470">
    <property type="protein sequence ID" value="SNV55406.1"/>
    <property type="molecule type" value="Genomic_DNA"/>
</dbReference>
<feature type="transmembrane region" description="Helical" evidence="7">
    <location>
        <begin position="136"/>
        <end position="156"/>
    </location>
</feature>
<evidence type="ECO:0000256" key="7">
    <source>
        <dbReference type="SAM" id="Phobius"/>
    </source>
</evidence>
<dbReference type="InterPro" id="IPR001958">
    <property type="entry name" value="Tet-R_TetA/multi-R_MdtG-like"/>
</dbReference>
<keyword evidence="5 7" id="KW-1133">Transmembrane helix</keyword>
<dbReference type="InterPro" id="IPR020846">
    <property type="entry name" value="MFS_dom"/>
</dbReference>
<keyword evidence="3" id="KW-1003">Cell membrane</keyword>
<reference evidence="9 10" key="1">
    <citation type="submission" date="2017-06" db="EMBL/GenBank/DDBJ databases">
        <authorList>
            <consortium name="Pathogen Informatics"/>
        </authorList>
    </citation>
    <scope>NUCLEOTIDE SEQUENCE [LARGE SCALE GENOMIC DNA]</scope>
    <source>
        <strain evidence="9 10">NCTC12018</strain>
    </source>
</reference>
<dbReference type="GO" id="GO:0005886">
    <property type="term" value="C:plasma membrane"/>
    <property type="evidence" value="ECO:0007669"/>
    <property type="project" value="UniProtKB-SubCell"/>
</dbReference>
<keyword evidence="6 7" id="KW-0472">Membrane</keyword>
<feature type="transmembrane region" description="Helical" evidence="7">
    <location>
        <begin position="250"/>
        <end position="271"/>
    </location>
</feature>
<dbReference type="InterPro" id="IPR036259">
    <property type="entry name" value="MFS_trans_sf"/>
</dbReference>
<dbReference type="GO" id="GO:0022857">
    <property type="term" value="F:transmembrane transporter activity"/>
    <property type="evidence" value="ECO:0007669"/>
    <property type="project" value="InterPro"/>
</dbReference>
<dbReference type="AlphaFoldDB" id="A0A239YAJ1"/>
<dbReference type="RefSeq" id="WP_095064894.1">
    <property type="nucleotide sequence ID" value="NZ_LT906470.1"/>
</dbReference>
<feature type="transmembrane region" description="Helical" evidence="7">
    <location>
        <begin position="45"/>
        <end position="66"/>
    </location>
</feature>
<feature type="transmembrane region" description="Helical" evidence="7">
    <location>
        <begin position="103"/>
        <end position="124"/>
    </location>
</feature>
<evidence type="ECO:0000256" key="3">
    <source>
        <dbReference type="ARBA" id="ARBA00022475"/>
    </source>
</evidence>
<feature type="domain" description="Major facilitator superfamily (MFS) profile" evidence="8">
    <location>
        <begin position="7"/>
        <end position="392"/>
    </location>
</feature>
<dbReference type="Pfam" id="PF07690">
    <property type="entry name" value="MFS_1"/>
    <property type="match status" value="1"/>
</dbReference>
<dbReference type="PRINTS" id="PR01035">
    <property type="entry name" value="TCRTETA"/>
</dbReference>
<evidence type="ECO:0000259" key="8">
    <source>
        <dbReference type="PROSITE" id="PS50850"/>
    </source>
</evidence>
<dbReference type="Pfam" id="PF00083">
    <property type="entry name" value="Sugar_tr"/>
    <property type="match status" value="1"/>
</dbReference>
<name>A0A239YAJ1_9FIRM</name>
<gene>
    <name evidence="9" type="primary">pcaK</name>
    <name evidence="9" type="ORF">SAMEA44547418_00166</name>
</gene>
<evidence type="ECO:0000256" key="5">
    <source>
        <dbReference type="ARBA" id="ARBA00022989"/>
    </source>
</evidence>
<keyword evidence="2" id="KW-0813">Transport</keyword>
<evidence type="ECO:0000256" key="4">
    <source>
        <dbReference type="ARBA" id="ARBA00022692"/>
    </source>
</evidence>
<feature type="transmembrane region" description="Helical" evidence="7">
    <location>
        <begin position="307"/>
        <end position="329"/>
    </location>
</feature>
<dbReference type="SUPFAM" id="SSF103473">
    <property type="entry name" value="MFS general substrate transporter"/>
    <property type="match status" value="2"/>
</dbReference>
<organism evidence="9 10">
    <name type="scientific">Veillonella rodentium</name>
    <dbReference type="NCBI Taxonomy" id="248315"/>
    <lineage>
        <taxon>Bacteria</taxon>
        <taxon>Bacillati</taxon>
        <taxon>Bacillota</taxon>
        <taxon>Negativicutes</taxon>
        <taxon>Veillonellales</taxon>
        <taxon>Veillonellaceae</taxon>
        <taxon>Veillonella</taxon>
    </lineage>
</organism>
<feature type="transmembrane region" description="Helical" evidence="7">
    <location>
        <begin position="283"/>
        <end position="301"/>
    </location>
</feature>
<dbReference type="PANTHER" id="PTHR43414">
    <property type="entry name" value="MULTIDRUG RESISTANCE PROTEIN MDTG"/>
    <property type="match status" value="1"/>
</dbReference>
<keyword evidence="4 7" id="KW-0812">Transmembrane</keyword>
<dbReference type="InterPro" id="IPR005828">
    <property type="entry name" value="MFS_sugar_transport-like"/>
</dbReference>
<feature type="transmembrane region" description="Helical" evidence="7">
    <location>
        <begin position="168"/>
        <end position="189"/>
    </location>
</feature>
<protein>
    <submittedName>
        <fullName evidence="9">4-hydroxybenzoate transporter PcaK</fullName>
    </submittedName>
</protein>